<dbReference type="RefSeq" id="WP_031392037.1">
    <property type="nucleotide sequence ID" value="NZ_JPNB01000002.1"/>
</dbReference>
<protein>
    <submittedName>
        <fullName evidence="1">Uncharacterized protein</fullName>
    </submittedName>
</protein>
<evidence type="ECO:0000313" key="2">
    <source>
        <dbReference type="Proteomes" id="UP000295718"/>
    </source>
</evidence>
<dbReference type="STRING" id="1469948.GCA_000732725_03412"/>
<accession>A0A4R1QN94</accession>
<keyword evidence="2" id="KW-1185">Reference proteome</keyword>
<dbReference type="AlphaFoldDB" id="A0A4R1QN94"/>
<evidence type="ECO:0000313" key="1">
    <source>
        <dbReference type="EMBL" id="TCL55218.1"/>
    </source>
</evidence>
<organism evidence="1 2">
    <name type="scientific">Kineothrix alysoides</name>
    <dbReference type="NCBI Taxonomy" id="1469948"/>
    <lineage>
        <taxon>Bacteria</taxon>
        <taxon>Bacillati</taxon>
        <taxon>Bacillota</taxon>
        <taxon>Clostridia</taxon>
        <taxon>Lachnospirales</taxon>
        <taxon>Lachnospiraceae</taxon>
        <taxon>Kineothrix</taxon>
    </lineage>
</organism>
<comment type="caution">
    <text evidence="1">The sequence shown here is derived from an EMBL/GenBank/DDBJ whole genome shotgun (WGS) entry which is preliminary data.</text>
</comment>
<dbReference type="Proteomes" id="UP000295718">
    <property type="component" value="Unassembled WGS sequence"/>
</dbReference>
<proteinExistence type="predicted"/>
<dbReference type="OrthoDB" id="2054622at2"/>
<sequence length="74" mass="8347">MLNTELVEIVKKFAESEWDLIDVPSKKWLEDNGSENSAAELLKAVEQADKECGSCGCDFDPLYKRALELLRITV</sequence>
<name>A0A4R1QN94_9FIRM</name>
<reference evidence="1 2" key="1">
    <citation type="submission" date="2019-03" db="EMBL/GenBank/DDBJ databases">
        <title>Genomic Encyclopedia of Type Strains, Phase IV (KMG-IV): sequencing the most valuable type-strain genomes for metagenomic binning, comparative biology and taxonomic classification.</title>
        <authorList>
            <person name="Goeker M."/>
        </authorList>
    </citation>
    <scope>NUCLEOTIDE SEQUENCE [LARGE SCALE GENOMIC DNA]</scope>
    <source>
        <strain evidence="1 2">DSM 100556</strain>
    </source>
</reference>
<gene>
    <name evidence="1" type="ORF">EDD76_11658</name>
</gene>
<dbReference type="EMBL" id="SLUO01000016">
    <property type="protein sequence ID" value="TCL55218.1"/>
    <property type="molecule type" value="Genomic_DNA"/>
</dbReference>